<dbReference type="PANTHER" id="PTHR22950:SF652">
    <property type="entry name" value="TRANSMEMBRANE AMINO ACID TRANSPORTER FAMILY PROTEIN"/>
    <property type="match status" value="1"/>
</dbReference>
<reference evidence="8 9" key="1">
    <citation type="submission" date="2010-05" db="EMBL/GenBank/DDBJ databases">
        <title>The Genome Sequence of Thecamonas trahens ATCC 50062.</title>
        <authorList>
            <consortium name="The Broad Institute Genome Sequencing Platform"/>
            <person name="Russ C."/>
            <person name="Cuomo C."/>
            <person name="Shea T."/>
            <person name="Young S.K."/>
            <person name="Zeng Q."/>
            <person name="Koehrsen M."/>
            <person name="Haas B."/>
            <person name="Borodovsky M."/>
            <person name="Guigo R."/>
            <person name="Alvarado L."/>
            <person name="Berlin A."/>
            <person name="Bochicchio J."/>
            <person name="Borenstein D."/>
            <person name="Chapman S."/>
            <person name="Chen Z."/>
            <person name="Freedman E."/>
            <person name="Gellesch M."/>
            <person name="Goldberg J."/>
            <person name="Griggs A."/>
            <person name="Gujja S."/>
            <person name="Heilman E."/>
            <person name="Heiman D."/>
            <person name="Hepburn T."/>
            <person name="Howarth C."/>
            <person name="Jen D."/>
            <person name="Larson L."/>
            <person name="Mehta T."/>
            <person name="Park D."/>
            <person name="Pearson M."/>
            <person name="Roberts A."/>
            <person name="Saif S."/>
            <person name="Shenoy N."/>
            <person name="Sisk P."/>
            <person name="Stolte C."/>
            <person name="Sykes S."/>
            <person name="Thomson T."/>
            <person name="Walk T."/>
            <person name="White J."/>
            <person name="Yandava C."/>
            <person name="Burger G."/>
            <person name="Gray M.W."/>
            <person name="Holland P.W.H."/>
            <person name="King N."/>
            <person name="Lang F.B.F."/>
            <person name="Roger A.J."/>
            <person name="Ruiz-Trillo I."/>
            <person name="Lander E."/>
            <person name="Nusbaum C."/>
        </authorList>
    </citation>
    <scope>NUCLEOTIDE SEQUENCE [LARGE SCALE GENOMIC DNA]</scope>
    <source>
        <strain evidence="8 9">ATCC 50062</strain>
    </source>
</reference>
<evidence type="ECO:0000313" key="8">
    <source>
        <dbReference type="EMBL" id="KNC52697.1"/>
    </source>
</evidence>
<evidence type="ECO:0000256" key="6">
    <source>
        <dbReference type="SAM" id="Phobius"/>
    </source>
</evidence>
<protein>
    <submittedName>
        <fullName evidence="8">Amino Acid/Auxin Permease family</fullName>
    </submittedName>
</protein>
<organism evidence="8 9">
    <name type="scientific">Thecamonas trahens ATCC 50062</name>
    <dbReference type="NCBI Taxonomy" id="461836"/>
    <lineage>
        <taxon>Eukaryota</taxon>
        <taxon>Apusozoa</taxon>
        <taxon>Apusomonadida</taxon>
        <taxon>Apusomonadidae</taxon>
        <taxon>Thecamonas</taxon>
    </lineage>
</organism>
<evidence type="ECO:0000256" key="5">
    <source>
        <dbReference type="SAM" id="MobiDB-lite"/>
    </source>
</evidence>
<dbReference type="RefSeq" id="XP_013755241.1">
    <property type="nucleotide sequence ID" value="XM_013899787.1"/>
</dbReference>
<name>A0A0L0DK87_THETB</name>
<feature type="transmembrane region" description="Helical" evidence="6">
    <location>
        <begin position="49"/>
        <end position="68"/>
    </location>
</feature>
<dbReference type="OrthoDB" id="28609at2759"/>
<keyword evidence="2 6" id="KW-0812">Transmembrane</keyword>
<dbReference type="OMA" id="FIYICAS"/>
<feature type="transmembrane region" description="Helical" evidence="6">
    <location>
        <begin position="124"/>
        <end position="144"/>
    </location>
</feature>
<feature type="region of interest" description="Disordered" evidence="5">
    <location>
        <begin position="323"/>
        <end position="348"/>
    </location>
</feature>
<dbReference type="PANTHER" id="PTHR22950">
    <property type="entry name" value="AMINO ACID TRANSPORTER"/>
    <property type="match status" value="1"/>
</dbReference>
<dbReference type="Pfam" id="PF01490">
    <property type="entry name" value="Aa_trans"/>
    <property type="match status" value="1"/>
</dbReference>
<evidence type="ECO:0000256" key="1">
    <source>
        <dbReference type="ARBA" id="ARBA00004141"/>
    </source>
</evidence>
<proteinExistence type="predicted"/>
<dbReference type="GO" id="GO:0016020">
    <property type="term" value="C:membrane"/>
    <property type="evidence" value="ECO:0007669"/>
    <property type="project" value="UniProtKB-SubCell"/>
</dbReference>
<feature type="domain" description="Amino acid transporter transmembrane" evidence="7">
    <location>
        <begin position="42"/>
        <end position="273"/>
    </location>
</feature>
<feature type="transmembrane region" description="Helical" evidence="6">
    <location>
        <begin position="188"/>
        <end position="205"/>
    </location>
</feature>
<dbReference type="GeneID" id="25567236"/>
<keyword evidence="9" id="KW-1185">Reference proteome</keyword>
<comment type="subcellular location">
    <subcellularLocation>
        <location evidence="1">Membrane</location>
        <topology evidence="1">Multi-pass membrane protein</topology>
    </subcellularLocation>
</comment>
<evidence type="ECO:0000259" key="7">
    <source>
        <dbReference type="Pfam" id="PF01490"/>
    </source>
</evidence>
<evidence type="ECO:0000256" key="3">
    <source>
        <dbReference type="ARBA" id="ARBA00022989"/>
    </source>
</evidence>
<feature type="transmembrane region" description="Helical" evidence="6">
    <location>
        <begin position="225"/>
        <end position="247"/>
    </location>
</feature>
<dbReference type="STRING" id="461836.A0A0L0DK87"/>
<gene>
    <name evidence="8" type="ORF">AMSG_08573</name>
</gene>
<dbReference type="InterPro" id="IPR013057">
    <property type="entry name" value="AA_transpt_TM"/>
</dbReference>
<keyword evidence="3 6" id="KW-1133">Transmembrane helix</keyword>
<accession>A0A0L0DK87</accession>
<sequence length="348" mass="37856">MRATPSLANPVEYYGAPSVNALSEASSLVGSRPTRKVPPPGNASIISSWFNLTNTIVGAGVITLPYALRSAGTVAGGAFLLLTCCLSMFSFRLLVRLSDATGLFSYRDIAVEAYGPMMSKVCQLVLMLYTSGTCIGYGVLVGDFIPKVFEHWLAHDNLLCRRDFVIALVAICFMLPLSLLEKMDALKFSSFLALMCVTYTLGVLVDHYHTAGTSSSVELVHLKPSLMVAFPLLVVSFTAHYNALSFYQELKNRSTSRMHRVITYACMTCLAFTQPTPQLATTSLAATPSRTFSTTFRRRGFLFSLPVSPSALSLSFPTRLSTLPSARTSTRSSSSRPHRPPSTRRASA</sequence>
<keyword evidence="4 6" id="KW-0472">Membrane</keyword>
<dbReference type="eggNOG" id="KOG1305">
    <property type="taxonomic scope" value="Eukaryota"/>
</dbReference>
<feature type="compositionally biased region" description="Basic residues" evidence="5">
    <location>
        <begin position="336"/>
        <end position="348"/>
    </location>
</feature>
<evidence type="ECO:0000256" key="4">
    <source>
        <dbReference type="ARBA" id="ARBA00023136"/>
    </source>
</evidence>
<dbReference type="GO" id="GO:0015179">
    <property type="term" value="F:L-amino acid transmembrane transporter activity"/>
    <property type="evidence" value="ECO:0007669"/>
    <property type="project" value="TreeGrafter"/>
</dbReference>
<feature type="transmembrane region" description="Helical" evidence="6">
    <location>
        <begin position="74"/>
        <end position="95"/>
    </location>
</feature>
<feature type="compositionally biased region" description="Low complexity" evidence="5">
    <location>
        <begin position="323"/>
        <end position="335"/>
    </location>
</feature>
<evidence type="ECO:0000256" key="2">
    <source>
        <dbReference type="ARBA" id="ARBA00022692"/>
    </source>
</evidence>
<dbReference type="Proteomes" id="UP000054408">
    <property type="component" value="Unassembled WGS sequence"/>
</dbReference>
<evidence type="ECO:0000313" key="9">
    <source>
        <dbReference type="Proteomes" id="UP000054408"/>
    </source>
</evidence>
<feature type="transmembrane region" description="Helical" evidence="6">
    <location>
        <begin position="164"/>
        <end position="181"/>
    </location>
</feature>
<dbReference type="AlphaFoldDB" id="A0A0L0DK87"/>
<dbReference type="EMBL" id="GL349474">
    <property type="protein sequence ID" value="KNC52697.1"/>
    <property type="molecule type" value="Genomic_DNA"/>
</dbReference>